<evidence type="ECO:0000256" key="1">
    <source>
        <dbReference type="SAM" id="MobiDB-lite"/>
    </source>
</evidence>
<feature type="compositionally biased region" description="Polar residues" evidence="1">
    <location>
        <begin position="8"/>
        <end position="21"/>
    </location>
</feature>
<sequence length="208" mass="22149">MNHLLKNDGSTPKSDPASISSAGEDVAAAYATELLRDWIDAERAILGKVEAGRGPGVATLVDLRGKSGLEVMEEMLEGQMPYAEIAKTLSFGAISVAKGRAVFQGRPHQSHLNPMGTIHGGWIGTVLDSAMGSAVLTLLPPAQSYTTISLSVRYLCRLSPNVQRVRAESTAQLLNEKVASAEARLVGPDGTLYAFGTGEFRLFETVTY</sequence>
<dbReference type="RefSeq" id="WP_307687283.1">
    <property type="nucleotide sequence ID" value="NZ_JAUSRD010000027.1"/>
</dbReference>
<dbReference type="SUPFAM" id="SSF54637">
    <property type="entry name" value="Thioesterase/thiol ester dehydrase-isomerase"/>
    <property type="match status" value="1"/>
</dbReference>
<comment type="caution">
    <text evidence="3">The sequence shown here is derived from an EMBL/GenBank/DDBJ whole genome shotgun (WGS) entry which is preliminary data.</text>
</comment>
<evidence type="ECO:0000313" key="3">
    <source>
        <dbReference type="EMBL" id="MDP9897347.1"/>
    </source>
</evidence>
<accession>A0AAW8D8L4</accession>
<evidence type="ECO:0000259" key="2">
    <source>
        <dbReference type="Pfam" id="PF03061"/>
    </source>
</evidence>
<evidence type="ECO:0000313" key="4">
    <source>
        <dbReference type="Proteomes" id="UP001242045"/>
    </source>
</evidence>
<dbReference type="InterPro" id="IPR006683">
    <property type="entry name" value="Thioestr_dom"/>
</dbReference>
<dbReference type="Gene3D" id="3.10.129.10">
    <property type="entry name" value="Hotdog Thioesterase"/>
    <property type="match status" value="1"/>
</dbReference>
<feature type="domain" description="Thioesterase" evidence="2">
    <location>
        <begin position="115"/>
        <end position="157"/>
    </location>
</feature>
<feature type="region of interest" description="Disordered" evidence="1">
    <location>
        <begin position="1"/>
        <end position="21"/>
    </location>
</feature>
<proteinExistence type="predicted"/>
<dbReference type="Proteomes" id="UP001242045">
    <property type="component" value="Unassembled WGS sequence"/>
</dbReference>
<dbReference type="EMBL" id="JAUSRD010000027">
    <property type="protein sequence ID" value="MDP9897347.1"/>
    <property type="molecule type" value="Genomic_DNA"/>
</dbReference>
<dbReference type="InterPro" id="IPR029069">
    <property type="entry name" value="HotDog_dom_sf"/>
</dbReference>
<organism evidence="3 4">
    <name type="scientific">Variovorax boronicumulans</name>
    <dbReference type="NCBI Taxonomy" id="436515"/>
    <lineage>
        <taxon>Bacteria</taxon>
        <taxon>Pseudomonadati</taxon>
        <taxon>Pseudomonadota</taxon>
        <taxon>Betaproteobacteria</taxon>
        <taxon>Burkholderiales</taxon>
        <taxon>Comamonadaceae</taxon>
        <taxon>Variovorax</taxon>
    </lineage>
</organism>
<name>A0AAW8D8L4_9BURK</name>
<dbReference type="GO" id="GO:0016790">
    <property type="term" value="F:thiolester hydrolase activity"/>
    <property type="evidence" value="ECO:0007669"/>
    <property type="project" value="UniProtKB-ARBA"/>
</dbReference>
<dbReference type="AlphaFoldDB" id="A0AAW8D8L4"/>
<reference evidence="3" key="1">
    <citation type="submission" date="2023-07" db="EMBL/GenBank/DDBJ databases">
        <title>Sorghum-associated microbial communities from plants grown in Nebraska, USA.</title>
        <authorList>
            <person name="Schachtman D."/>
        </authorList>
    </citation>
    <scope>NUCLEOTIDE SEQUENCE</scope>
    <source>
        <strain evidence="3">DS3754</strain>
    </source>
</reference>
<protein>
    <submittedName>
        <fullName evidence="3">Uncharacterized protein (TIGR00369 family)</fullName>
    </submittedName>
</protein>
<gene>
    <name evidence="3" type="ORF">J2W31_006491</name>
</gene>
<dbReference type="Pfam" id="PF03061">
    <property type="entry name" value="4HBT"/>
    <property type="match status" value="1"/>
</dbReference>
<dbReference type="CDD" id="cd03443">
    <property type="entry name" value="PaaI_thioesterase"/>
    <property type="match status" value="1"/>
</dbReference>